<dbReference type="AlphaFoldDB" id="A0AAV9JDD3"/>
<comment type="caution">
    <text evidence="3">The sequence shown here is derived from an EMBL/GenBank/DDBJ whole genome shotgun (WGS) entry which is preliminary data.</text>
</comment>
<name>A0AAV9JDD3_9PEZI</name>
<protein>
    <recommendedName>
        <fullName evidence="2">SprT-like domain-containing protein</fullName>
    </recommendedName>
</protein>
<feature type="region of interest" description="Disordered" evidence="1">
    <location>
        <begin position="1"/>
        <end position="22"/>
    </location>
</feature>
<evidence type="ECO:0000313" key="4">
    <source>
        <dbReference type="Proteomes" id="UP001324427"/>
    </source>
</evidence>
<dbReference type="GO" id="GO:0006950">
    <property type="term" value="P:response to stress"/>
    <property type="evidence" value="ECO:0007669"/>
    <property type="project" value="UniProtKB-ARBA"/>
</dbReference>
<reference evidence="3 4" key="1">
    <citation type="submission" date="2021-11" db="EMBL/GenBank/DDBJ databases">
        <title>Black yeast isolated from Biological Soil Crust.</title>
        <authorList>
            <person name="Kurbessoian T."/>
        </authorList>
    </citation>
    <scope>NUCLEOTIDE SEQUENCE [LARGE SCALE GENOMIC DNA]</scope>
    <source>
        <strain evidence="3 4">CCFEE 5522</strain>
    </source>
</reference>
<accession>A0AAV9JDD3</accession>
<keyword evidence="4" id="KW-1185">Reference proteome</keyword>
<gene>
    <name evidence="3" type="ORF">LTR36_005640</name>
</gene>
<dbReference type="EMBL" id="JAVFHQ010000033">
    <property type="protein sequence ID" value="KAK4543281.1"/>
    <property type="molecule type" value="Genomic_DNA"/>
</dbReference>
<feature type="domain" description="SprT-like" evidence="2">
    <location>
        <begin position="81"/>
        <end position="196"/>
    </location>
</feature>
<dbReference type="InterPro" id="IPR006640">
    <property type="entry name" value="SprT-like_domain"/>
</dbReference>
<evidence type="ECO:0000259" key="2">
    <source>
        <dbReference type="Pfam" id="PF10263"/>
    </source>
</evidence>
<proteinExistence type="predicted"/>
<dbReference type="Proteomes" id="UP001324427">
    <property type="component" value="Unassembled WGS sequence"/>
</dbReference>
<organism evidence="3 4">
    <name type="scientific">Oleoguttula mirabilis</name>
    <dbReference type="NCBI Taxonomy" id="1507867"/>
    <lineage>
        <taxon>Eukaryota</taxon>
        <taxon>Fungi</taxon>
        <taxon>Dikarya</taxon>
        <taxon>Ascomycota</taxon>
        <taxon>Pezizomycotina</taxon>
        <taxon>Dothideomycetes</taxon>
        <taxon>Dothideomycetidae</taxon>
        <taxon>Mycosphaerellales</taxon>
        <taxon>Teratosphaeriaceae</taxon>
        <taxon>Oleoguttula</taxon>
    </lineage>
</organism>
<evidence type="ECO:0000313" key="3">
    <source>
        <dbReference type="EMBL" id="KAK4543281.1"/>
    </source>
</evidence>
<sequence>MFFSDRSLSGHAPPKPPRKRKHDSIELVQSALKYINRTRWLWIGTRGVSYWLWKNDWLKAELKSHMDQERLIGPNELTGTMEILDRLFFGGLLHPHVLVQWRSDMGDQVGITTFDSDDNGNALISLSPKRAALAGQTPTQAIISNLLHEMCHAYILIYACFGECERPQCKKPHPTYIQKIGAKGHGRAWQMLAAAVEARANKVLGIRVDLERVTAAWTEYQKSGVWPSNGDVQRLFGGVAPRDQEVLPATVWFDLS</sequence>
<evidence type="ECO:0000256" key="1">
    <source>
        <dbReference type="SAM" id="MobiDB-lite"/>
    </source>
</evidence>
<dbReference type="Pfam" id="PF10263">
    <property type="entry name" value="SprT-like"/>
    <property type="match status" value="1"/>
</dbReference>